<dbReference type="Gene3D" id="3.40.190.290">
    <property type="match status" value="1"/>
</dbReference>
<dbReference type="PROSITE" id="PS50931">
    <property type="entry name" value="HTH_LYSR"/>
    <property type="match status" value="1"/>
</dbReference>
<keyword evidence="7" id="KW-1185">Reference proteome</keyword>
<dbReference type="Gene3D" id="1.10.10.10">
    <property type="entry name" value="Winged helix-like DNA-binding domain superfamily/Winged helix DNA-binding domain"/>
    <property type="match status" value="1"/>
</dbReference>
<gene>
    <name evidence="6" type="ORF">BG61_18560</name>
</gene>
<proteinExistence type="inferred from homology"/>
<protein>
    <submittedName>
        <fullName evidence="6">Transcriptional regulator</fullName>
    </submittedName>
</protein>
<dbReference type="PANTHER" id="PTHR30126:SF40">
    <property type="entry name" value="HTH-TYPE TRANSCRIPTIONAL REGULATOR GLTR"/>
    <property type="match status" value="1"/>
</dbReference>
<sequence>MDVADLRVFDAVARNGSMSRAAIELHTVQSNVTGRIRSLEGEVGVALFLRHVRGVSMTPAGKRMLPYAARITKLLADARLAALDDGPPSGTLAIGALWTMGTLQLSRILSDFASRYPQVALSLTTGTSRTLATAVTECRLDGAFVAGPQNHPDLEAETISREELVLVTPSALRSLKRLESIQSLKTIVFSLGCSYRQRLESLLADMGVRTAAVLEFGSMDAIISSVAAGIGITLLPRSAVSNVAAQNLVAIHPIASEMAHVETLFIRRHDAYLSSAMLAFVEGARSKAGRAD</sequence>
<keyword evidence="3" id="KW-0238">DNA-binding</keyword>
<comment type="caution">
    <text evidence="6">The sequence shown here is derived from an EMBL/GenBank/DDBJ whole genome shotgun (WGS) entry which is preliminary data.</text>
</comment>
<dbReference type="InterPro" id="IPR036390">
    <property type="entry name" value="WH_DNA-bd_sf"/>
</dbReference>
<dbReference type="STRING" id="60547.GCA_000751215_05303"/>
<evidence type="ECO:0000259" key="5">
    <source>
        <dbReference type="PROSITE" id="PS50931"/>
    </source>
</evidence>
<dbReference type="InterPro" id="IPR005119">
    <property type="entry name" value="LysR_subst-bd"/>
</dbReference>
<dbReference type="PANTHER" id="PTHR30126">
    <property type="entry name" value="HTH-TYPE TRANSCRIPTIONAL REGULATOR"/>
    <property type="match status" value="1"/>
</dbReference>
<organism evidence="6 7">
    <name type="scientific">Caballeronia glathei</name>
    <dbReference type="NCBI Taxonomy" id="60547"/>
    <lineage>
        <taxon>Bacteria</taxon>
        <taxon>Pseudomonadati</taxon>
        <taxon>Pseudomonadota</taxon>
        <taxon>Betaproteobacteria</taxon>
        <taxon>Burkholderiales</taxon>
        <taxon>Burkholderiaceae</taxon>
        <taxon>Caballeronia</taxon>
    </lineage>
</organism>
<dbReference type="Proteomes" id="UP000027466">
    <property type="component" value="Unassembled WGS sequence"/>
</dbReference>
<evidence type="ECO:0000313" key="6">
    <source>
        <dbReference type="EMBL" id="KDR41332.1"/>
    </source>
</evidence>
<dbReference type="GO" id="GO:0000976">
    <property type="term" value="F:transcription cis-regulatory region binding"/>
    <property type="evidence" value="ECO:0007669"/>
    <property type="project" value="TreeGrafter"/>
</dbReference>
<comment type="similarity">
    <text evidence="1">Belongs to the LysR transcriptional regulatory family.</text>
</comment>
<evidence type="ECO:0000256" key="3">
    <source>
        <dbReference type="ARBA" id="ARBA00023125"/>
    </source>
</evidence>
<evidence type="ECO:0000256" key="1">
    <source>
        <dbReference type="ARBA" id="ARBA00009437"/>
    </source>
</evidence>
<keyword evidence="2" id="KW-0805">Transcription regulation</keyword>
<evidence type="ECO:0000313" key="7">
    <source>
        <dbReference type="Proteomes" id="UP000027466"/>
    </source>
</evidence>
<dbReference type="GO" id="GO:0003700">
    <property type="term" value="F:DNA-binding transcription factor activity"/>
    <property type="evidence" value="ECO:0007669"/>
    <property type="project" value="InterPro"/>
</dbReference>
<accession>A0A069PLL8</accession>
<dbReference type="RefSeq" id="WP_035937522.1">
    <property type="nucleotide sequence ID" value="NZ_CADFFX010000012.1"/>
</dbReference>
<keyword evidence="4" id="KW-0804">Transcription</keyword>
<feature type="domain" description="HTH lysR-type" evidence="5">
    <location>
        <begin position="1"/>
        <end position="58"/>
    </location>
</feature>
<reference evidence="6 7" key="1">
    <citation type="submission" date="2014-03" db="EMBL/GenBank/DDBJ databases">
        <title>Draft Genome Sequences of Four Burkholderia Strains.</title>
        <authorList>
            <person name="Liu X.Y."/>
            <person name="Li C.X."/>
            <person name="Xu J.H."/>
        </authorList>
    </citation>
    <scope>NUCLEOTIDE SEQUENCE [LARGE SCALE GENOMIC DNA]</scope>
    <source>
        <strain evidence="6 7">DSM 50014</strain>
    </source>
</reference>
<dbReference type="SUPFAM" id="SSF53850">
    <property type="entry name" value="Periplasmic binding protein-like II"/>
    <property type="match status" value="1"/>
</dbReference>
<dbReference type="SUPFAM" id="SSF46785">
    <property type="entry name" value="Winged helix' DNA-binding domain"/>
    <property type="match status" value="1"/>
</dbReference>
<dbReference type="EMBL" id="JFHC01000029">
    <property type="protein sequence ID" value="KDR41332.1"/>
    <property type="molecule type" value="Genomic_DNA"/>
</dbReference>
<evidence type="ECO:0000256" key="4">
    <source>
        <dbReference type="ARBA" id="ARBA00023163"/>
    </source>
</evidence>
<evidence type="ECO:0000256" key="2">
    <source>
        <dbReference type="ARBA" id="ARBA00023015"/>
    </source>
</evidence>
<dbReference type="FunFam" id="1.10.10.10:FF:000001">
    <property type="entry name" value="LysR family transcriptional regulator"/>
    <property type="match status" value="1"/>
</dbReference>
<dbReference type="AlphaFoldDB" id="A0A069PLL8"/>
<name>A0A069PLL8_9BURK</name>
<dbReference type="InterPro" id="IPR000847">
    <property type="entry name" value="LysR_HTH_N"/>
</dbReference>
<dbReference type="Pfam" id="PF03466">
    <property type="entry name" value="LysR_substrate"/>
    <property type="match status" value="1"/>
</dbReference>
<dbReference type="InterPro" id="IPR036388">
    <property type="entry name" value="WH-like_DNA-bd_sf"/>
</dbReference>
<dbReference type="Pfam" id="PF00126">
    <property type="entry name" value="HTH_1"/>
    <property type="match status" value="1"/>
</dbReference>